<dbReference type="Gene3D" id="1.10.246.40">
    <property type="entry name" value="Tn5 transposase, domain 1"/>
    <property type="match status" value="1"/>
</dbReference>
<proteinExistence type="predicted"/>
<dbReference type="InterPro" id="IPR014735">
    <property type="entry name" value="Transposase_Tn5-like_N"/>
</dbReference>
<protein>
    <recommendedName>
        <fullName evidence="2">Transposase Tn5-like N-terminal domain-containing protein</fullName>
    </recommendedName>
</protein>
<dbReference type="InterPro" id="IPR038215">
    <property type="entry name" value="TN5-like_N_sf"/>
</dbReference>
<accession>A0A2N3IVG4</accession>
<dbReference type="Pfam" id="PF14706">
    <property type="entry name" value="Tnp_DNA_bind"/>
    <property type="match status" value="1"/>
</dbReference>
<organism evidence="3 4">
    <name type="scientific">Aeromonas sobria</name>
    <dbReference type="NCBI Taxonomy" id="646"/>
    <lineage>
        <taxon>Bacteria</taxon>
        <taxon>Pseudomonadati</taxon>
        <taxon>Pseudomonadota</taxon>
        <taxon>Gammaproteobacteria</taxon>
        <taxon>Aeromonadales</taxon>
        <taxon>Aeromonadaceae</taxon>
        <taxon>Aeromonas</taxon>
    </lineage>
</organism>
<dbReference type="RefSeq" id="WP_101325198.1">
    <property type="nucleotide sequence ID" value="NZ_NQMM01000038.1"/>
</dbReference>
<feature type="region of interest" description="Disordered" evidence="1">
    <location>
        <begin position="37"/>
        <end position="72"/>
    </location>
</feature>
<feature type="domain" description="Transposase Tn5-like N-terminal" evidence="2">
    <location>
        <begin position="7"/>
        <end position="52"/>
    </location>
</feature>
<sequence>MPLTQPAQWDQAQFGHANLNNPGRTRRLVSLATALAHQPEPQSHPAGAISWASRDVIKRQPTGPSVDPAPHAGTFPVVTCRTVWLAFQIDKSIILF</sequence>
<feature type="region of interest" description="Disordered" evidence="1">
    <location>
        <begin position="1"/>
        <end position="21"/>
    </location>
</feature>
<dbReference type="SUPFAM" id="SSF53098">
    <property type="entry name" value="Ribonuclease H-like"/>
    <property type="match status" value="1"/>
</dbReference>
<gene>
    <name evidence="3" type="ORF">CJP16_14220</name>
</gene>
<evidence type="ECO:0000313" key="3">
    <source>
        <dbReference type="EMBL" id="PKQ76185.1"/>
    </source>
</evidence>
<dbReference type="Proteomes" id="UP000233467">
    <property type="component" value="Unassembled WGS sequence"/>
</dbReference>
<keyword evidence="4" id="KW-1185">Reference proteome</keyword>
<comment type="caution">
    <text evidence="3">The sequence shown here is derived from an EMBL/GenBank/DDBJ whole genome shotgun (WGS) entry which is preliminary data.</text>
</comment>
<evidence type="ECO:0000256" key="1">
    <source>
        <dbReference type="SAM" id="MobiDB-lite"/>
    </source>
</evidence>
<feature type="compositionally biased region" description="Polar residues" evidence="1">
    <location>
        <begin position="1"/>
        <end position="11"/>
    </location>
</feature>
<dbReference type="InterPro" id="IPR012337">
    <property type="entry name" value="RNaseH-like_sf"/>
</dbReference>
<dbReference type="AlphaFoldDB" id="A0A2N3IVG4"/>
<name>A0A2N3IVG4_AERSO</name>
<dbReference type="EMBL" id="NQMM01000038">
    <property type="protein sequence ID" value="PKQ76185.1"/>
    <property type="molecule type" value="Genomic_DNA"/>
</dbReference>
<reference evidence="3 4" key="1">
    <citation type="journal article" date="2017" name="Front. Microbiol.">
        <title>Strong Genomic and Phenotypic Heterogeneity in the Aeromonas sobria Species Complex.</title>
        <authorList>
            <person name="Gauthier J."/>
            <person name="Vincent A.T."/>
            <person name="Charette S.J."/>
            <person name="Derome N."/>
        </authorList>
    </citation>
    <scope>NUCLEOTIDE SEQUENCE [LARGE SCALE GENOMIC DNA]</scope>
    <source>
        <strain evidence="3 4">TM18</strain>
    </source>
</reference>
<evidence type="ECO:0000259" key="2">
    <source>
        <dbReference type="Pfam" id="PF14706"/>
    </source>
</evidence>
<evidence type="ECO:0000313" key="4">
    <source>
        <dbReference type="Proteomes" id="UP000233467"/>
    </source>
</evidence>